<dbReference type="Proteomes" id="UP001370490">
    <property type="component" value="Unassembled WGS sequence"/>
</dbReference>
<dbReference type="InterPro" id="IPR011990">
    <property type="entry name" value="TPR-like_helical_dom_sf"/>
</dbReference>
<dbReference type="PANTHER" id="PTHR47926">
    <property type="entry name" value="PENTATRICOPEPTIDE REPEAT-CONTAINING PROTEIN"/>
    <property type="match status" value="1"/>
</dbReference>
<feature type="repeat" description="PPR" evidence="2">
    <location>
        <begin position="230"/>
        <end position="264"/>
    </location>
</feature>
<dbReference type="AlphaFoldDB" id="A0AAN8W2B0"/>
<evidence type="ECO:0000313" key="3">
    <source>
        <dbReference type="EMBL" id="KAK6944050.1"/>
    </source>
</evidence>
<dbReference type="InterPro" id="IPR002885">
    <property type="entry name" value="PPR_rpt"/>
</dbReference>
<dbReference type="EMBL" id="JBAMMX010000003">
    <property type="protein sequence ID" value="KAK6944050.1"/>
    <property type="molecule type" value="Genomic_DNA"/>
</dbReference>
<keyword evidence="4" id="KW-1185">Reference proteome</keyword>
<name>A0AAN8W2B0_9MAGN</name>
<dbReference type="NCBIfam" id="TIGR00756">
    <property type="entry name" value="PPR"/>
    <property type="match status" value="2"/>
</dbReference>
<reference evidence="3 4" key="1">
    <citation type="submission" date="2023-12" db="EMBL/GenBank/DDBJ databases">
        <title>A high-quality genome assembly for Dillenia turbinata (Dilleniales).</title>
        <authorList>
            <person name="Chanderbali A."/>
        </authorList>
    </citation>
    <scope>NUCLEOTIDE SEQUENCE [LARGE SCALE GENOMIC DNA]</scope>
    <source>
        <strain evidence="3">LSX21</strain>
        <tissue evidence="3">Leaf</tissue>
    </source>
</reference>
<dbReference type="GO" id="GO:0003723">
    <property type="term" value="F:RNA binding"/>
    <property type="evidence" value="ECO:0007669"/>
    <property type="project" value="InterPro"/>
</dbReference>
<dbReference type="GO" id="GO:0009451">
    <property type="term" value="P:RNA modification"/>
    <property type="evidence" value="ECO:0007669"/>
    <property type="project" value="InterPro"/>
</dbReference>
<dbReference type="InterPro" id="IPR046960">
    <property type="entry name" value="PPR_At4g14850-like_plant"/>
</dbReference>
<evidence type="ECO:0000256" key="2">
    <source>
        <dbReference type="PROSITE-ProRule" id="PRU00708"/>
    </source>
</evidence>
<dbReference type="Gene3D" id="1.25.40.10">
    <property type="entry name" value="Tetratricopeptide repeat domain"/>
    <property type="match status" value="2"/>
</dbReference>
<dbReference type="PANTHER" id="PTHR47926:SF533">
    <property type="entry name" value="DYW DOMAIN-CONTAINING PROTEIN"/>
    <property type="match status" value="1"/>
</dbReference>
<dbReference type="PROSITE" id="PS51375">
    <property type="entry name" value="PPR"/>
    <property type="match status" value="2"/>
</dbReference>
<comment type="caution">
    <text evidence="3">The sequence shown here is derived from an EMBL/GenBank/DDBJ whole genome shotgun (WGS) entry which is preliminary data.</text>
</comment>
<accession>A0AAN8W2B0</accession>
<organism evidence="3 4">
    <name type="scientific">Dillenia turbinata</name>
    <dbReference type="NCBI Taxonomy" id="194707"/>
    <lineage>
        <taxon>Eukaryota</taxon>
        <taxon>Viridiplantae</taxon>
        <taxon>Streptophyta</taxon>
        <taxon>Embryophyta</taxon>
        <taxon>Tracheophyta</taxon>
        <taxon>Spermatophyta</taxon>
        <taxon>Magnoliopsida</taxon>
        <taxon>eudicotyledons</taxon>
        <taxon>Gunneridae</taxon>
        <taxon>Pentapetalae</taxon>
        <taxon>Dilleniales</taxon>
        <taxon>Dilleniaceae</taxon>
        <taxon>Dillenia</taxon>
    </lineage>
</organism>
<feature type="repeat" description="PPR" evidence="2">
    <location>
        <begin position="129"/>
        <end position="163"/>
    </location>
</feature>
<keyword evidence="1" id="KW-0677">Repeat</keyword>
<evidence type="ECO:0000313" key="4">
    <source>
        <dbReference type="Proteomes" id="UP001370490"/>
    </source>
</evidence>
<proteinExistence type="predicted"/>
<evidence type="ECO:0000256" key="1">
    <source>
        <dbReference type="ARBA" id="ARBA00022737"/>
    </source>
</evidence>
<gene>
    <name evidence="3" type="ORF">RJ641_025152</name>
</gene>
<dbReference type="Pfam" id="PF01535">
    <property type="entry name" value="PPR"/>
    <property type="match status" value="3"/>
</dbReference>
<dbReference type="FunFam" id="1.25.40.10:FF:000344">
    <property type="entry name" value="Pentatricopeptide repeat-containing protein"/>
    <property type="match status" value="1"/>
</dbReference>
<sequence>MFIFKKSQSIKPIIPNNEALHLFTSSASIALGDFMTQQPQFHQHSLTNSDAHFSESSEPHFLHYVDPKFYISALIKCKNVVQIKQVHAQITVNGLLSNLVVANKLLYMYAEHKDVGHAYPVFDRMKEKDLFSWSVMVGGFAKSGDYLNCFMTFREIIRSGLHPDSYTLPFVIRVCRDLKDLQLGRLVHHIVCKLGLHSNPFVGAQLVDMYAKCKAIEDAGQLFDRMPNRDCVTWTVMIGACAECGEANKSLVLFDRMMEEGIVPDKVAMVAVVFSCKWNNVAKVRELMTHRRLKKTPGWTWIEVGDKMHKFGCRILIAMGMLKKSYFGLL</sequence>
<protein>
    <submittedName>
        <fullName evidence="3">Pentatricopeptide repeat</fullName>
    </submittedName>
</protein>